<comment type="caution">
    <text evidence="1">The sequence shown here is derived from an EMBL/GenBank/DDBJ whole genome shotgun (WGS) entry which is preliminary data.</text>
</comment>
<proteinExistence type="predicted"/>
<sequence length="111" mass="12783">LTLLGNSLLDCQYRLLAVQIFEKEYRFTLGVEDLETGIQMDTSDDSEDSVDTSERQLETELICECEKIHRMNEDDDEEETSFSRATDDICWVNMRRLGVSTKCSSDDLETV</sequence>
<organism evidence="1 2">
    <name type="scientific">Pristionchus mayeri</name>
    <dbReference type="NCBI Taxonomy" id="1317129"/>
    <lineage>
        <taxon>Eukaryota</taxon>
        <taxon>Metazoa</taxon>
        <taxon>Ecdysozoa</taxon>
        <taxon>Nematoda</taxon>
        <taxon>Chromadorea</taxon>
        <taxon>Rhabditida</taxon>
        <taxon>Rhabditina</taxon>
        <taxon>Diplogasteromorpha</taxon>
        <taxon>Diplogasteroidea</taxon>
        <taxon>Neodiplogasteridae</taxon>
        <taxon>Pristionchus</taxon>
    </lineage>
</organism>
<accession>A0AAN5C8Y7</accession>
<name>A0AAN5C8Y7_9BILA</name>
<dbReference type="EMBL" id="BTRK01000002">
    <property type="protein sequence ID" value="GMR34277.1"/>
    <property type="molecule type" value="Genomic_DNA"/>
</dbReference>
<feature type="non-terminal residue" evidence="1">
    <location>
        <position position="111"/>
    </location>
</feature>
<evidence type="ECO:0000313" key="1">
    <source>
        <dbReference type="EMBL" id="GMR34277.1"/>
    </source>
</evidence>
<feature type="non-terminal residue" evidence="1">
    <location>
        <position position="1"/>
    </location>
</feature>
<protein>
    <submittedName>
        <fullName evidence="1">Uncharacterized protein</fullName>
    </submittedName>
</protein>
<keyword evidence="2" id="KW-1185">Reference proteome</keyword>
<dbReference type="Proteomes" id="UP001328107">
    <property type="component" value="Unassembled WGS sequence"/>
</dbReference>
<reference evidence="2" key="1">
    <citation type="submission" date="2022-10" db="EMBL/GenBank/DDBJ databases">
        <title>Genome assembly of Pristionchus species.</title>
        <authorList>
            <person name="Yoshida K."/>
            <person name="Sommer R.J."/>
        </authorList>
    </citation>
    <scope>NUCLEOTIDE SEQUENCE [LARGE SCALE GENOMIC DNA]</scope>
    <source>
        <strain evidence="2">RS5460</strain>
    </source>
</reference>
<gene>
    <name evidence="1" type="ORF">PMAYCL1PPCAC_04472</name>
</gene>
<evidence type="ECO:0000313" key="2">
    <source>
        <dbReference type="Proteomes" id="UP001328107"/>
    </source>
</evidence>
<dbReference type="AlphaFoldDB" id="A0AAN5C8Y7"/>